<evidence type="ECO:0000313" key="3">
    <source>
        <dbReference type="EMBL" id="KYD33227.1"/>
    </source>
</evidence>
<dbReference type="EMBL" id="LQYV01000152">
    <property type="protein sequence ID" value="KYD20412.1"/>
    <property type="molecule type" value="Genomic_DNA"/>
</dbReference>
<keyword evidence="6" id="KW-1185">Reference proteome</keyword>
<evidence type="ECO:0000313" key="2">
    <source>
        <dbReference type="EMBL" id="KYD20412.1"/>
    </source>
</evidence>
<dbReference type="AlphaFoldDB" id="A0A150M880"/>
<proteinExistence type="predicted"/>
<accession>A0A150M880</accession>
<evidence type="ECO:0000313" key="1">
    <source>
        <dbReference type="EMBL" id="KAF6512277.1"/>
    </source>
</evidence>
<dbReference type="Proteomes" id="UP000075517">
    <property type="component" value="Unassembled WGS sequence"/>
</dbReference>
<protein>
    <submittedName>
        <fullName evidence="2">Uncharacterized protein</fullName>
    </submittedName>
</protein>
<gene>
    <name evidence="2" type="ORF">B4109_1118</name>
    <name evidence="3" type="ORF">B4114_0837</name>
    <name evidence="1" type="ORF">GS8_576</name>
</gene>
<evidence type="ECO:0000313" key="6">
    <source>
        <dbReference type="Proteomes" id="UP000773850"/>
    </source>
</evidence>
<reference evidence="1 6" key="2">
    <citation type="submission" date="2016-03" db="EMBL/GenBank/DDBJ databases">
        <title>Spore heat resistance.</title>
        <authorList>
            <person name="Boekhorst J."/>
            <person name="Berendsen E.M."/>
            <person name="Wells-Bennik M.H."/>
            <person name="Kuipers O.P."/>
        </authorList>
    </citation>
    <scope>NUCLEOTIDE SEQUENCE [LARGE SCALE GENOMIC DNA]</scope>
    <source>
        <strain evidence="1 6">GS8</strain>
    </source>
</reference>
<dbReference type="Proteomes" id="UP000075424">
    <property type="component" value="Unassembled WGS sequence"/>
</dbReference>
<reference evidence="4 5" key="1">
    <citation type="submission" date="2016-01" db="EMBL/GenBank/DDBJ databases">
        <title>Draft Genome Sequences of Seven Thermophilic Sporeformers Isolated from Foods.</title>
        <authorList>
            <person name="Berendsen E.M."/>
            <person name="Wells-Bennik M.H."/>
            <person name="Krawcyk A.O."/>
            <person name="De Jong A."/>
            <person name="Holsappel S."/>
            <person name="Eijlander R.T."/>
            <person name="Kuipers O.P."/>
        </authorList>
    </citation>
    <scope>NUCLEOTIDE SEQUENCE [LARGE SCALE GENOMIC DNA]</scope>
    <source>
        <strain evidence="2 4">B4109</strain>
        <strain evidence="3 5">B4114</strain>
    </source>
</reference>
<dbReference type="EMBL" id="LQYY01000091">
    <property type="protein sequence ID" value="KYD33227.1"/>
    <property type="molecule type" value="Genomic_DNA"/>
</dbReference>
<organism evidence="2 4">
    <name type="scientific">Geobacillus stearothermophilus</name>
    <name type="common">Bacillus stearothermophilus</name>
    <dbReference type="NCBI Taxonomy" id="1422"/>
    <lineage>
        <taxon>Bacteria</taxon>
        <taxon>Bacillati</taxon>
        <taxon>Bacillota</taxon>
        <taxon>Bacilli</taxon>
        <taxon>Bacillales</taxon>
        <taxon>Anoxybacillaceae</taxon>
        <taxon>Geobacillus</taxon>
    </lineage>
</organism>
<sequence>MMSAFYGVHFFPYGYGEREERRFFALSCIKRFVDGENV</sequence>
<dbReference type="Proteomes" id="UP000773850">
    <property type="component" value="Unassembled WGS sequence"/>
</dbReference>
<evidence type="ECO:0000313" key="4">
    <source>
        <dbReference type="Proteomes" id="UP000075424"/>
    </source>
</evidence>
<name>A0A150M880_GEOSE</name>
<dbReference type="PATRIC" id="fig|1422.17.peg.543"/>
<evidence type="ECO:0000313" key="5">
    <source>
        <dbReference type="Proteomes" id="UP000075517"/>
    </source>
</evidence>
<dbReference type="EMBL" id="LUCS01000009">
    <property type="protein sequence ID" value="KAF6512277.1"/>
    <property type="molecule type" value="Genomic_DNA"/>
</dbReference>
<comment type="caution">
    <text evidence="2">The sequence shown here is derived from an EMBL/GenBank/DDBJ whole genome shotgun (WGS) entry which is preliminary data.</text>
</comment>